<keyword evidence="4" id="KW-1185">Reference proteome</keyword>
<dbReference type="Proteomes" id="UP001190700">
    <property type="component" value="Unassembled WGS sequence"/>
</dbReference>
<feature type="coiled-coil region" evidence="1">
    <location>
        <begin position="35"/>
        <end position="86"/>
    </location>
</feature>
<reference evidence="3 4" key="1">
    <citation type="journal article" date="2015" name="Genome Biol. Evol.">
        <title>Comparative Genomics of a Bacterivorous Green Alga Reveals Evolutionary Causalities and Consequences of Phago-Mixotrophic Mode of Nutrition.</title>
        <authorList>
            <person name="Burns J.A."/>
            <person name="Paasch A."/>
            <person name="Narechania A."/>
            <person name="Kim E."/>
        </authorList>
    </citation>
    <scope>NUCLEOTIDE SEQUENCE [LARGE SCALE GENOMIC DNA]</scope>
    <source>
        <strain evidence="3 4">PLY_AMNH</strain>
    </source>
</reference>
<comment type="caution">
    <text evidence="3">The sequence shown here is derived from an EMBL/GenBank/DDBJ whole genome shotgun (WGS) entry which is preliminary data.</text>
</comment>
<dbReference type="AlphaFoldDB" id="A0AAE0FLI3"/>
<organism evidence="3 4">
    <name type="scientific">Cymbomonas tetramitiformis</name>
    <dbReference type="NCBI Taxonomy" id="36881"/>
    <lineage>
        <taxon>Eukaryota</taxon>
        <taxon>Viridiplantae</taxon>
        <taxon>Chlorophyta</taxon>
        <taxon>Pyramimonadophyceae</taxon>
        <taxon>Pyramimonadales</taxon>
        <taxon>Pyramimonadaceae</taxon>
        <taxon>Cymbomonas</taxon>
    </lineage>
</organism>
<keyword evidence="1" id="KW-0175">Coiled coil</keyword>
<accession>A0AAE0FLI3</accession>
<sequence>MTKLSHTDVTDRAEFTRSLFRTAFHEVYRRMPLFAKDVVAHVTDMEEELQHLRKQLSEASGVVSLAEDWKLQTKELMAHVESLEEKLQGHYKQEQENAKATSQRDMDKRSARALEEMGAISASNTLRQINVKSAARALELMSSTEAGAILCELPRGSAGK</sequence>
<evidence type="ECO:0000256" key="1">
    <source>
        <dbReference type="SAM" id="Coils"/>
    </source>
</evidence>
<evidence type="ECO:0000313" key="3">
    <source>
        <dbReference type="EMBL" id="KAK3261808.1"/>
    </source>
</evidence>
<dbReference type="EMBL" id="LGRX02016650">
    <property type="protein sequence ID" value="KAK3261808.1"/>
    <property type="molecule type" value="Genomic_DNA"/>
</dbReference>
<evidence type="ECO:0000256" key="2">
    <source>
        <dbReference type="SAM" id="MobiDB-lite"/>
    </source>
</evidence>
<feature type="non-terminal residue" evidence="3">
    <location>
        <position position="160"/>
    </location>
</feature>
<name>A0AAE0FLI3_9CHLO</name>
<proteinExistence type="predicted"/>
<evidence type="ECO:0000313" key="4">
    <source>
        <dbReference type="Proteomes" id="UP001190700"/>
    </source>
</evidence>
<feature type="region of interest" description="Disordered" evidence="2">
    <location>
        <begin position="90"/>
        <end position="109"/>
    </location>
</feature>
<protein>
    <submittedName>
        <fullName evidence="3">Uncharacterized protein</fullName>
    </submittedName>
</protein>
<gene>
    <name evidence="3" type="ORF">CYMTET_29301</name>
</gene>